<sequence>MGTLSSGYGEWQQFKTSLSCEGYECHLPKYYNDEVCRNVLG</sequence>
<gene>
    <name evidence="1" type="ORF">NTE_00563</name>
</gene>
<dbReference type="STRING" id="1459636.NTE_00563"/>
<dbReference type="AlphaFoldDB" id="A0A075MTN2"/>
<dbReference type="Proteomes" id="UP000028194">
    <property type="component" value="Chromosome"/>
</dbReference>
<evidence type="ECO:0000313" key="2">
    <source>
        <dbReference type="Proteomes" id="UP000028194"/>
    </source>
</evidence>
<keyword evidence="2" id="KW-1185">Reference proteome</keyword>
<evidence type="ECO:0000313" key="1">
    <source>
        <dbReference type="EMBL" id="AIF82644.1"/>
    </source>
</evidence>
<reference evidence="1 2" key="1">
    <citation type="journal article" date="2014" name="PLoS ONE">
        <title>Genome Sequence of Candidatus Nitrososphaera evergladensis from Group I.1b Enriched from Everglades Soil Reveals Novel Genomic Features of the Ammonia-Oxidizing Archaea.</title>
        <authorList>
            <person name="Zhalnina K.V."/>
            <person name="Dias R."/>
            <person name="Leonard M.T."/>
            <person name="Dorr de Quadros P."/>
            <person name="Camargo F.A."/>
            <person name="Drew J.C."/>
            <person name="Farmerie W.G."/>
            <person name="Daroub S.H."/>
            <person name="Triplett E.W."/>
        </authorList>
    </citation>
    <scope>NUCLEOTIDE SEQUENCE [LARGE SCALE GENOMIC DNA]</scope>
    <source>
        <strain evidence="1 2">SR1</strain>
    </source>
</reference>
<organism evidence="1 2">
    <name type="scientific">Candidatus Nitrososphaera evergladensis SR1</name>
    <dbReference type="NCBI Taxonomy" id="1459636"/>
    <lineage>
        <taxon>Archaea</taxon>
        <taxon>Nitrososphaerota</taxon>
        <taxon>Nitrososphaeria</taxon>
        <taxon>Nitrososphaerales</taxon>
        <taxon>Nitrososphaeraceae</taxon>
        <taxon>Nitrososphaera</taxon>
    </lineage>
</organism>
<protein>
    <submittedName>
        <fullName evidence="1">Uncharacterized protein</fullName>
    </submittedName>
</protein>
<name>A0A075MTN2_9ARCH</name>
<accession>A0A075MTN2</accession>
<dbReference type="EMBL" id="CP007174">
    <property type="protein sequence ID" value="AIF82644.1"/>
    <property type="molecule type" value="Genomic_DNA"/>
</dbReference>
<proteinExistence type="predicted"/>
<dbReference type="HOGENOM" id="CLU_3263607_0_0_2"/>
<dbReference type="KEGG" id="nev:NTE_00563"/>